<feature type="domain" description="Deoxyribonuclease NucA/NucB" evidence="3">
    <location>
        <begin position="36"/>
        <end position="141"/>
    </location>
</feature>
<evidence type="ECO:0000256" key="2">
    <source>
        <dbReference type="SAM" id="SignalP"/>
    </source>
</evidence>
<dbReference type="Pfam" id="PF14040">
    <property type="entry name" value="DNase_NucA_NucB"/>
    <property type="match status" value="1"/>
</dbReference>
<feature type="signal peptide" evidence="2">
    <location>
        <begin position="1"/>
        <end position="19"/>
    </location>
</feature>
<dbReference type="OrthoDB" id="2975193at2759"/>
<name>A0A5C3MD63_9AGAR</name>
<feature type="region of interest" description="Disordered" evidence="1">
    <location>
        <begin position="161"/>
        <end position="194"/>
    </location>
</feature>
<evidence type="ECO:0000313" key="4">
    <source>
        <dbReference type="EMBL" id="TFK43120.1"/>
    </source>
</evidence>
<protein>
    <recommendedName>
        <fullName evidence="3">Deoxyribonuclease NucA/NucB domain-containing protein</fullName>
    </recommendedName>
</protein>
<dbReference type="STRING" id="68775.A0A5C3MD63"/>
<dbReference type="AlphaFoldDB" id="A0A5C3MD63"/>
<keyword evidence="5" id="KW-1185">Reference proteome</keyword>
<dbReference type="EMBL" id="ML213591">
    <property type="protein sequence ID" value="TFK43120.1"/>
    <property type="molecule type" value="Genomic_DNA"/>
</dbReference>
<reference evidence="4 5" key="1">
    <citation type="journal article" date="2019" name="Nat. Ecol. Evol.">
        <title>Megaphylogeny resolves global patterns of mushroom evolution.</title>
        <authorList>
            <person name="Varga T."/>
            <person name="Krizsan K."/>
            <person name="Foldi C."/>
            <person name="Dima B."/>
            <person name="Sanchez-Garcia M."/>
            <person name="Sanchez-Ramirez S."/>
            <person name="Szollosi G.J."/>
            <person name="Szarkandi J.G."/>
            <person name="Papp V."/>
            <person name="Albert L."/>
            <person name="Andreopoulos W."/>
            <person name="Angelini C."/>
            <person name="Antonin V."/>
            <person name="Barry K.W."/>
            <person name="Bougher N.L."/>
            <person name="Buchanan P."/>
            <person name="Buyck B."/>
            <person name="Bense V."/>
            <person name="Catcheside P."/>
            <person name="Chovatia M."/>
            <person name="Cooper J."/>
            <person name="Damon W."/>
            <person name="Desjardin D."/>
            <person name="Finy P."/>
            <person name="Geml J."/>
            <person name="Haridas S."/>
            <person name="Hughes K."/>
            <person name="Justo A."/>
            <person name="Karasinski D."/>
            <person name="Kautmanova I."/>
            <person name="Kiss B."/>
            <person name="Kocsube S."/>
            <person name="Kotiranta H."/>
            <person name="LaButti K.M."/>
            <person name="Lechner B.E."/>
            <person name="Liimatainen K."/>
            <person name="Lipzen A."/>
            <person name="Lukacs Z."/>
            <person name="Mihaltcheva S."/>
            <person name="Morgado L.N."/>
            <person name="Niskanen T."/>
            <person name="Noordeloos M.E."/>
            <person name="Ohm R.A."/>
            <person name="Ortiz-Santana B."/>
            <person name="Ovrebo C."/>
            <person name="Racz N."/>
            <person name="Riley R."/>
            <person name="Savchenko A."/>
            <person name="Shiryaev A."/>
            <person name="Soop K."/>
            <person name="Spirin V."/>
            <person name="Szebenyi C."/>
            <person name="Tomsovsky M."/>
            <person name="Tulloss R.E."/>
            <person name="Uehling J."/>
            <person name="Grigoriev I.V."/>
            <person name="Vagvolgyi C."/>
            <person name="Papp T."/>
            <person name="Martin F.M."/>
            <person name="Miettinen O."/>
            <person name="Hibbett D.S."/>
            <person name="Nagy L.G."/>
        </authorList>
    </citation>
    <scope>NUCLEOTIDE SEQUENCE [LARGE SCALE GENOMIC DNA]</scope>
    <source>
        <strain evidence="4 5">CBS 166.37</strain>
    </source>
</reference>
<evidence type="ECO:0000313" key="5">
    <source>
        <dbReference type="Proteomes" id="UP000308652"/>
    </source>
</evidence>
<evidence type="ECO:0000259" key="3">
    <source>
        <dbReference type="Pfam" id="PF14040"/>
    </source>
</evidence>
<dbReference type="InterPro" id="IPR029476">
    <property type="entry name" value="DNase_NucA_NucB"/>
</dbReference>
<proteinExistence type="predicted"/>
<keyword evidence="2" id="KW-0732">Signal</keyword>
<feature type="chain" id="PRO_5022792883" description="Deoxyribonuclease NucA/NucB domain-containing protein" evidence="2">
    <location>
        <begin position="20"/>
        <end position="278"/>
    </location>
</feature>
<gene>
    <name evidence="4" type="ORF">BDQ12DRAFT_621997</name>
</gene>
<dbReference type="Proteomes" id="UP000308652">
    <property type="component" value="Unassembled WGS sequence"/>
</dbReference>
<evidence type="ECO:0000256" key="1">
    <source>
        <dbReference type="SAM" id="MobiDB-lite"/>
    </source>
</evidence>
<sequence>MFTPMSSLVLISFVGLANAAVVNFDCTRIPETCNNMCFASNRLVYFEQHYDSNTGNKDGRRQAAGCLPNPNRCNSNPPAAGRTTCDEYPFASTHGTGNGGWFSNTGATTRCVSTTECNSQGGSLSAFYQSFGRVDQTPVDVTVSGFSAQVAPFCNNAGMASDGQFATGGQPPNRREDEDEFGTGVEPPNRKRRNTGERFVYLTSTNRTILSLTGPLDMGSEIFVPNHNWESNLKVRALLEKRQDTDNDVCSGTSRQAAAASMLTTEELGSTEKIVQRI</sequence>
<accession>A0A5C3MD63</accession>
<organism evidence="4 5">
    <name type="scientific">Crucibulum laeve</name>
    <dbReference type="NCBI Taxonomy" id="68775"/>
    <lineage>
        <taxon>Eukaryota</taxon>
        <taxon>Fungi</taxon>
        <taxon>Dikarya</taxon>
        <taxon>Basidiomycota</taxon>
        <taxon>Agaricomycotina</taxon>
        <taxon>Agaricomycetes</taxon>
        <taxon>Agaricomycetidae</taxon>
        <taxon>Agaricales</taxon>
        <taxon>Agaricineae</taxon>
        <taxon>Nidulariaceae</taxon>
        <taxon>Crucibulum</taxon>
    </lineage>
</organism>